<gene>
    <name evidence="3" type="primary">epsF_2</name>
    <name evidence="3" type="ORF">Psch_01773</name>
</gene>
<dbReference type="AlphaFoldDB" id="A0A4Y7RGT0"/>
<evidence type="ECO:0000313" key="3">
    <source>
        <dbReference type="EMBL" id="TEB08218.1"/>
    </source>
</evidence>
<keyword evidence="1 3" id="KW-0808">Transferase</keyword>
<organism evidence="3 4">
    <name type="scientific">Pelotomaculum schinkii</name>
    <dbReference type="NCBI Taxonomy" id="78350"/>
    <lineage>
        <taxon>Bacteria</taxon>
        <taxon>Bacillati</taxon>
        <taxon>Bacillota</taxon>
        <taxon>Clostridia</taxon>
        <taxon>Eubacteriales</taxon>
        <taxon>Desulfotomaculaceae</taxon>
        <taxon>Pelotomaculum</taxon>
    </lineage>
</organism>
<dbReference type="Gene3D" id="3.40.50.2000">
    <property type="entry name" value="Glycogen Phosphorylase B"/>
    <property type="match status" value="2"/>
</dbReference>
<dbReference type="PANTHER" id="PTHR46401">
    <property type="entry name" value="GLYCOSYLTRANSFERASE WBBK-RELATED"/>
    <property type="match status" value="1"/>
</dbReference>
<evidence type="ECO:0000256" key="1">
    <source>
        <dbReference type="ARBA" id="ARBA00022679"/>
    </source>
</evidence>
<proteinExistence type="predicted"/>
<keyword evidence="3" id="KW-0328">Glycosyltransferase</keyword>
<dbReference type="GO" id="GO:0009103">
    <property type="term" value="P:lipopolysaccharide biosynthetic process"/>
    <property type="evidence" value="ECO:0007669"/>
    <property type="project" value="TreeGrafter"/>
</dbReference>
<reference evidence="3 4" key="1">
    <citation type="journal article" date="2018" name="Environ. Microbiol.">
        <title>Novel energy conservation strategies and behaviour of Pelotomaculum schinkii driving syntrophic propionate catabolism.</title>
        <authorList>
            <person name="Hidalgo-Ahumada C.A.P."/>
            <person name="Nobu M.K."/>
            <person name="Narihiro T."/>
            <person name="Tamaki H."/>
            <person name="Liu W.T."/>
            <person name="Kamagata Y."/>
            <person name="Stams A.J.M."/>
            <person name="Imachi H."/>
            <person name="Sousa D.Z."/>
        </authorList>
    </citation>
    <scope>NUCLEOTIDE SEQUENCE [LARGE SCALE GENOMIC DNA]</scope>
    <source>
        <strain evidence="3 4">HH</strain>
    </source>
</reference>
<dbReference type="InterPro" id="IPR028098">
    <property type="entry name" value="Glyco_trans_4-like_N"/>
</dbReference>
<feature type="domain" description="Glycosyltransferase subfamily 4-like N-terminal" evidence="2">
    <location>
        <begin position="62"/>
        <end position="217"/>
    </location>
</feature>
<dbReference type="PANTHER" id="PTHR46401:SF2">
    <property type="entry name" value="GLYCOSYLTRANSFERASE WBBK-RELATED"/>
    <property type="match status" value="1"/>
</dbReference>
<name>A0A4Y7RGT0_9FIRM</name>
<dbReference type="Pfam" id="PF13439">
    <property type="entry name" value="Glyco_transf_4"/>
    <property type="match status" value="1"/>
</dbReference>
<dbReference type="Proteomes" id="UP000298324">
    <property type="component" value="Unassembled WGS sequence"/>
</dbReference>
<dbReference type="GO" id="GO:0016757">
    <property type="term" value="F:glycosyltransferase activity"/>
    <property type="evidence" value="ECO:0007669"/>
    <property type="project" value="UniProtKB-KW"/>
</dbReference>
<evidence type="ECO:0000313" key="4">
    <source>
        <dbReference type="Proteomes" id="UP000298324"/>
    </source>
</evidence>
<protein>
    <submittedName>
        <fullName evidence="3">Putative glycosyltransferase EpsF</fullName>
        <ecNumber evidence="3">2.4.-.-</ecNumber>
    </submittedName>
</protein>
<dbReference type="SUPFAM" id="SSF53756">
    <property type="entry name" value="UDP-Glycosyltransferase/glycogen phosphorylase"/>
    <property type="match status" value="1"/>
</dbReference>
<sequence>MKVLQINSVCGVGSTGRIVTDIHSILKSNNIESYIAYGRETSVVGDHIIKIGTKPDYFIHGGLTRIFDTHALWGSARATREFIKKVKEIDPDVIHLHNLHGYYINIKILFDYLKESGKPVVWTLHDCWSFTGHCAYFSYVQCDKWKWGCNDCPQKRGYPGSLIFDRSKQNFDSKRELFTSLSNMTIVTPSNWLANLIQESYLNKYPVKVIPNGIDLNVFKPTESDFRKTNCLQDKFIILGVANGWGKRKGYQYFLELADILDDSFRIVLVGLTKKQKERLPKNIVGITKIIKVKELAKIYSAADVFINPTLEDNFPTTNLESLACGTPLITFNTGGGIESIDECCGIVVDKREVTSLFDAIKQINYNYSTNFCLERAKLFDRSKMLSRYQDIYDDCYRKSNH</sequence>
<accession>A0A4Y7RGT0</accession>
<evidence type="ECO:0000259" key="2">
    <source>
        <dbReference type="Pfam" id="PF13439"/>
    </source>
</evidence>
<dbReference type="Pfam" id="PF13692">
    <property type="entry name" value="Glyco_trans_1_4"/>
    <property type="match status" value="1"/>
</dbReference>
<keyword evidence="4" id="KW-1185">Reference proteome</keyword>
<dbReference type="EC" id="2.4.-.-" evidence="3"/>
<dbReference type="RefSeq" id="WP_190239905.1">
    <property type="nucleotide sequence ID" value="NZ_QFGA01000001.1"/>
</dbReference>
<dbReference type="EMBL" id="QFGA01000001">
    <property type="protein sequence ID" value="TEB08218.1"/>
    <property type="molecule type" value="Genomic_DNA"/>
</dbReference>
<comment type="caution">
    <text evidence="3">The sequence shown here is derived from an EMBL/GenBank/DDBJ whole genome shotgun (WGS) entry which is preliminary data.</text>
</comment>